<feature type="domain" description="AsmA" evidence="3">
    <location>
        <begin position="357"/>
        <end position="483"/>
    </location>
</feature>
<sequence length="606" mass="63144">MRRRALARRAQGGGPYRIMTAVRHRSPWGRIGAGVLLLIVAALLVPFVVPVDRFRPLIVRLVEDGTGRKVEISALRLRLWPAVHLQAVNLRVRHPAGFPAGDTLVVKSLDVGTALGSLLARRLDVTYVSLTGVRVNLLEIPGGRTNYDLATPSRKVAIAPATGPAKSPAFSLSRIDSVTIRNMEITSGIVDPGSGRVIPSSAIAGVNARVRGLDVSAPDWMTRMEVTGDLRGITVATSGLSRPLVIQKGSFTLRQGRVKGTFAASLDTLRAEGAFSVTSLRDPSADFNITIPEIDAGSLGAVAAGGSGGIGGAASQGGAKGQGRRLATGTLKVGRLLARPLEAGAATVRMSVYPDRVAVDSYTLALYGGTIRGTAAVEYAAAPQPALLTAQVRGVDVGRMMTAVAPGGKQKITGTLEADGRLATAFGGDPLGSLTGTGTFAVRNGTLPGLDMRNTLVSLARVVQLNIPAGPTKFQSFGGDFRIRQRRVYSDALRLDADDLEANAQGSCGFDRTLDYTGTGLLKGIRSASPQEQPGNPLSLLGNLGGALTQSGGTFSARVAFTLRGTFDDPKFSPAGIPQLGQGTNQQHPPQPGGNPFNLFPLPLGP</sequence>
<feature type="domain" description="AsmA" evidence="3">
    <location>
        <begin position="33"/>
        <end position="182"/>
    </location>
</feature>
<evidence type="ECO:0000256" key="2">
    <source>
        <dbReference type="SAM" id="Phobius"/>
    </source>
</evidence>
<keyword evidence="2" id="KW-0472">Membrane</keyword>
<evidence type="ECO:0000313" key="5">
    <source>
        <dbReference type="Proteomes" id="UP000320048"/>
    </source>
</evidence>
<feature type="compositionally biased region" description="Low complexity" evidence="1">
    <location>
        <begin position="581"/>
        <end position="606"/>
    </location>
</feature>
<dbReference type="PANTHER" id="PTHR30441:SF4">
    <property type="entry name" value="PROTEIN ASMA"/>
    <property type="match status" value="1"/>
</dbReference>
<dbReference type="PANTHER" id="PTHR30441">
    <property type="entry name" value="DUF748 DOMAIN-CONTAINING PROTEIN"/>
    <property type="match status" value="1"/>
</dbReference>
<dbReference type="Proteomes" id="UP000320048">
    <property type="component" value="Unassembled WGS sequence"/>
</dbReference>
<dbReference type="InterPro" id="IPR007844">
    <property type="entry name" value="AsmA"/>
</dbReference>
<gene>
    <name evidence="4" type="ORF">E6H04_05910</name>
</gene>
<evidence type="ECO:0000256" key="1">
    <source>
        <dbReference type="SAM" id="MobiDB-lite"/>
    </source>
</evidence>
<name>A0A537JE37_9BACT</name>
<reference evidence="4 5" key="1">
    <citation type="journal article" date="2019" name="Nat. Microbiol.">
        <title>Mediterranean grassland soil C-N compound turnover is dependent on rainfall and depth, and is mediated by genomically divergent microorganisms.</title>
        <authorList>
            <person name="Diamond S."/>
            <person name="Andeer P.F."/>
            <person name="Li Z."/>
            <person name="Crits-Christoph A."/>
            <person name="Burstein D."/>
            <person name="Anantharaman K."/>
            <person name="Lane K.R."/>
            <person name="Thomas B.C."/>
            <person name="Pan C."/>
            <person name="Northen T.R."/>
            <person name="Banfield J.F."/>
        </authorList>
    </citation>
    <scope>NUCLEOTIDE SEQUENCE [LARGE SCALE GENOMIC DNA]</scope>
    <source>
        <strain evidence="4">NP_7</strain>
    </source>
</reference>
<evidence type="ECO:0000313" key="4">
    <source>
        <dbReference type="EMBL" id="TMI81808.1"/>
    </source>
</evidence>
<dbReference type="EMBL" id="VBAO01000154">
    <property type="protein sequence ID" value="TMI81808.1"/>
    <property type="molecule type" value="Genomic_DNA"/>
</dbReference>
<dbReference type="AlphaFoldDB" id="A0A537JE37"/>
<feature type="region of interest" description="Disordered" evidence="1">
    <location>
        <begin position="571"/>
        <end position="606"/>
    </location>
</feature>
<keyword evidence="2" id="KW-1133">Transmembrane helix</keyword>
<organism evidence="4 5">
    <name type="scientific">Candidatus Segetimicrobium genomatis</name>
    <dbReference type="NCBI Taxonomy" id="2569760"/>
    <lineage>
        <taxon>Bacteria</taxon>
        <taxon>Bacillati</taxon>
        <taxon>Candidatus Sysuimicrobiota</taxon>
        <taxon>Candidatus Sysuimicrobiia</taxon>
        <taxon>Candidatus Sysuimicrobiales</taxon>
        <taxon>Candidatus Segetimicrobiaceae</taxon>
        <taxon>Candidatus Segetimicrobium</taxon>
    </lineage>
</organism>
<evidence type="ECO:0000259" key="3">
    <source>
        <dbReference type="Pfam" id="PF05170"/>
    </source>
</evidence>
<accession>A0A537JE37</accession>
<comment type="caution">
    <text evidence="4">The sequence shown here is derived from an EMBL/GenBank/DDBJ whole genome shotgun (WGS) entry which is preliminary data.</text>
</comment>
<keyword evidence="2" id="KW-0812">Transmembrane</keyword>
<protein>
    <submittedName>
        <fullName evidence="4">AsmA family protein</fullName>
    </submittedName>
</protein>
<dbReference type="GO" id="GO:0005886">
    <property type="term" value="C:plasma membrane"/>
    <property type="evidence" value="ECO:0007669"/>
    <property type="project" value="TreeGrafter"/>
</dbReference>
<proteinExistence type="predicted"/>
<feature type="transmembrane region" description="Helical" evidence="2">
    <location>
        <begin position="27"/>
        <end position="49"/>
    </location>
</feature>
<dbReference type="Pfam" id="PF05170">
    <property type="entry name" value="AsmA"/>
    <property type="match status" value="2"/>
</dbReference>
<dbReference type="GO" id="GO:0090313">
    <property type="term" value="P:regulation of protein targeting to membrane"/>
    <property type="evidence" value="ECO:0007669"/>
    <property type="project" value="TreeGrafter"/>
</dbReference>
<dbReference type="InterPro" id="IPR052894">
    <property type="entry name" value="AsmA-related"/>
</dbReference>